<organism evidence="2">
    <name type="scientific">Arundo donax</name>
    <name type="common">Giant reed</name>
    <name type="synonym">Donax arundinaceus</name>
    <dbReference type="NCBI Taxonomy" id="35708"/>
    <lineage>
        <taxon>Eukaryota</taxon>
        <taxon>Viridiplantae</taxon>
        <taxon>Streptophyta</taxon>
        <taxon>Embryophyta</taxon>
        <taxon>Tracheophyta</taxon>
        <taxon>Spermatophyta</taxon>
        <taxon>Magnoliopsida</taxon>
        <taxon>Liliopsida</taxon>
        <taxon>Poales</taxon>
        <taxon>Poaceae</taxon>
        <taxon>PACMAD clade</taxon>
        <taxon>Arundinoideae</taxon>
        <taxon>Arundineae</taxon>
        <taxon>Arundo</taxon>
    </lineage>
</organism>
<evidence type="ECO:0000313" key="2">
    <source>
        <dbReference type="EMBL" id="JAD35846.1"/>
    </source>
</evidence>
<protein>
    <submittedName>
        <fullName evidence="2">Uncharacterized protein</fullName>
    </submittedName>
</protein>
<accession>A0A0A8ZAK3</accession>
<name>A0A0A8ZAK3_ARUDO</name>
<dbReference type="AlphaFoldDB" id="A0A0A8ZAK3"/>
<feature type="compositionally biased region" description="Polar residues" evidence="1">
    <location>
        <begin position="54"/>
        <end position="67"/>
    </location>
</feature>
<feature type="region of interest" description="Disordered" evidence="1">
    <location>
        <begin position="43"/>
        <end position="67"/>
    </location>
</feature>
<reference evidence="2" key="2">
    <citation type="journal article" date="2015" name="Data Brief">
        <title>Shoot transcriptome of the giant reed, Arundo donax.</title>
        <authorList>
            <person name="Barrero R.A."/>
            <person name="Guerrero F.D."/>
            <person name="Moolhuijzen P."/>
            <person name="Goolsby J.A."/>
            <person name="Tidwell J."/>
            <person name="Bellgard S.E."/>
            <person name="Bellgard M.I."/>
        </authorList>
    </citation>
    <scope>NUCLEOTIDE SEQUENCE</scope>
    <source>
        <tissue evidence="2">Shoot tissue taken approximately 20 cm above the soil surface</tissue>
    </source>
</reference>
<reference evidence="2" key="1">
    <citation type="submission" date="2014-09" db="EMBL/GenBank/DDBJ databases">
        <authorList>
            <person name="Magalhaes I.L.F."/>
            <person name="Oliveira U."/>
            <person name="Santos F.R."/>
            <person name="Vidigal T.H.D.A."/>
            <person name="Brescovit A.D."/>
            <person name="Santos A.J."/>
        </authorList>
    </citation>
    <scope>NUCLEOTIDE SEQUENCE</scope>
    <source>
        <tissue evidence="2">Shoot tissue taken approximately 20 cm above the soil surface</tissue>
    </source>
</reference>
<proteinExistence type="predicted"/>
<sequence>MVLNRRDRDYLPSLTIEHAPQLGLGFCSGRISSSANLRLACSDFSSEPTRKSQEIGTTTQKNQAGQN</sequence>
<dbReference type="EMBL" id="GBRH01262049">
    <property type="protein sequence ID" value="JAD35846.1"/>
    <property type="molecule type" value="Transcribed_RNA"/>
</dbReference>
<evidence type="ECO:0000256" key="1">
    <source>
        <dbReference type="SAM" id="MobiDB-lite"/>
    </source>
</evidence>